<protein>
    <recommendedName>
        <fullName evidence="3">Restriction endonuclease</fullName>
    </recommendedName>
</protein>
<organism evidence="1 2">
    <name type="scientific">Streptomyces composti</name>
    <dbReference type="NCBI Taxonomy" id="2720025"/>
    <lineage>
        <taxon>Bacteria</taxon>
        <taxon>Bacillati</taxon>
        <taxon>Actinomycetota</taxon>
        <taxon>Actinomycetes</taxon>
        <taxon>Kitasatosporales</taxon>
        <taxon>Streptomycetaceae</taxon>
        <taxon>Streptomyces</taxon>
    </lineage>
</organism>
<evidence type="ECO:0000313" key="1">
    <source>
        <dbReference type="EMBL" id="NJP50117.1"/>
    </source>
</evidence>
<reference evidence="1 2" key="1">
    <citation type="submission" date="2020-03" db="EMBL/GenBank/DDBJ databases">
        <title>WGS of actinomycetes isolated from Thailand.</title>
        <authorList>
            <person name="Thawai C."/>
        </authorList>
    </citation>
    <scope>NUCLEOTIDE SEQUENCE [LARGE SCALE GENOMIC DNA]</scope>
    <source>
        <strain evidence="1 2">SBST2-5</strain>
    </source>
</reference>
<keyword evidence="2" id="KW-1185">Reference proteome</keyword>
<comment type="caution">
    <text evidence="1">The sequence shown here is derived from an EMBL/GenBank/DDBJ whole genome shotgun (WGS) entry which is preliminary data.</text>
</comment>
<dbReference type="RefSeq" id="WP_167992628.1">
    <property type="nucleotide sequence ID" value="NZ_JAATEM010000008.1"/>
</dbReference>
<name>A0ABX1A4X9_9ACTN</name>
<dbReference type="EMBL" id="JAATEM010000008">
    <property type="protein sequence ID" value="NJP50117.1"/>
    <property type="molecule type" value="Genomic_DNA"/>
</dbReference>
<dbReference type="Proteomes" id="UP000730591">
    <property type="component" value="Unassembled WGS sequence"/>
</dbReference>
<evidence type="ECO:0000313" key="2">
    <source>
        <dbReference type="Proteomes" id="UP000730591"/>
    </source>
</evidence>
<evidence type="ECO:0008006" key="3">
    <source>
        <dbReference type="Google" id="ProtNLM"/>
    </source>
</evidence>
<proteinExistence type="predicted"/>
<gene>
    <name evidence="1" type="ORF">HCJ93_08535</name>
</gene>
<sequence>MSQSLAVRCPECRRAHRYTAPSYPCACGAPVVPPLDADGEPTRVEHRAWQEDWITVLCGSCGRRGQWPRPELGCPCGTVLRIPVTADAPRRPALPSVTIRTARDAVTAVVLYLHRLGYAGIRRADHRPPSGIGLAGRGVLAHVDPSARPATLRDVECLWLTAMTESAGCLYFSVTGYTKESHARAGTLGIPLFLLERSGAVTPVNPPADQLDGSGA</sequence>
<accession>A0ABX1A4X9</accession>